<keyword evidence="2" id="KW-0472">Membrane</keyword>
<gene>
    <name evidence="3" type="ORF">BAUCODRAFT_298478</name>
</gene>
<dbReference type="AlphaFoldDB" id="M2MJU9"/>
<organism evidence="3 4">
    <name type="scientific">Baudoinia panamericana (strain UAMH 10762)</name>
    <name type="common">Angels' share fungus</name>
    <name type="synonym">Baudoinia compniacensis (strain UAMH 10762)</name>
    <dbReference type="NCBI Taxonomy" id="717646"/>
    <lineage>
        <taxon>Eukaryota</taxon>
        <taxon>Fungi</taxon>
        <taxon>Dikarya</taxon>
        <taxon>Ascomycota</taxon>
        <taxon>Pezizomycotina</taxon>
        <taxon>Dothideomycetes</taxon>
        <taxon>Dothideomycetidae</taxon>
        <taxon>Mycosphaerellales</taxon>
        <taxon>Teratosphaeriaceae</taxon>
        <taxon>Baudoinia</taxon>
    </lineage>
</organism>
<dbReference type="GO" id="GO:0070917">
    <property type="term" value="F:inositol phosphoceramide synthase regulator activity"/>
    <property type="evidence" value="ECO:0007669"/>
    <property type="project" value="InterPro"/>
</dbReference>
<protein>
    <recommendedName>
        <fullName evidence="5">DUF1753-domain-containing protein</fullName>
    </recommendedName>
</protein>
<dbReference type="OMA" id="DQPVGFN"/>
<reference evidence="3 4" key="1">
    <citation type="journal article" date="2012" name="PLoS Pathog.">
        <title>Diverse lifestyles and strategies of plant pathogenesis encoded in the genomes of eighteen Dothideomycetes fungi.</title>
        <authorList>
            <person name="Ohm R.A."/>
            <person name="Feau N."/>
            <person name="Henrissat B."/>
            <person name="Schoch C.L."/>
            <person name="Horwitz B.A."/>
            <person name="Barry K.W."/>
            <person name="Condon B.J."/>
            <person name="Copeland A.C."/>
            <person name="Dhillon B."/>
            <person name="Glaser F."/>
            <person name="Hesse C.N."/>
            <person name="Kosti I."/>
            <person name="LaButti K."/>
            <person name="Lindquist E.A."/>
            <person name="Lucas S."/>
            <person name="Salamov A.A."/>
            <person name="Bradshaw R.E."/>
            <person name="Ciuffetti L."/>
            <person name="Hamelin R.C."/>
            <person name="Kema G.H.J."/>
            <person name="Lawrence C."/>
            <person name="Scott J.A."/>
            <person name="Spatafora J.W."/>
            <person name="Turgeon B.G."/>
            <person name="de Wit P.J.G.M."/>
            <person name="Zhong S."/>
            <person name="Goodwin S.B."/>
            <person name="Grigoriev I.V."/>
        </authorList>
    </citation>
    <scope>NUCLEOTIDE SEQUENCE [LARGE SCALE GENOMIC DNA]</scope>
    <source>
        <strain evidence="3 4">UAMH 10762</strain>
    </source>
</reference>
<dbReference type="GO" id="GO:0070916">
    <property type="term" value="C:inositol phosphoceramide synthase complex"/>
    <property type="evidence" value="ECO:0007669"/>
    <property type="project" value="TreeGrafter"/>
</dbReference>
<dbReference type="EMBL" id="KB445563">
    <property type="protein sequence ID" value="EMC91588.1"/>
    <property type="molecule type" value="Genomic_DNA"/>
</dbReference>
<dbReference type="OrthoDB" id="3338076at2759"/>
<keyword evidence="4" id="KW-1185">Reference proteome</keyword>
<feature type="region of interest" description="Disordered" evidence="1">
    <location>
        <begin position="293"/>
        <end position="344"/>
    </location>
</feature>
<feature type="transmembrane region" description="Helical" evidence="2">
    <location>
        <begin position="206"/>
        <end position="227"/>
    </location>
</feature>
<keyword evidence="2" id="KW-0812">Transmembrane</keyword>
<dbReference type="GO" id="GO:0006673">
    <property type="term" value="P:inositol phosphoceramide metabolic process"/>
    <property type="evidence" value="ECO:0007669"/>
    <property type="project" value="InterPro"/>
</dbReference>
<name>M2MJU9_BAUPA</name>
<feature type="transmembrane region" description="Helical" evidence="2">
    <location>
        <begin position="97"/>
        <end position="121"/>
    </location>
</feature>
<evidence type="ECO:0000313" key="3">
    <source>
        <dbReference type="EMBL" id="EMC91588.1"/>
    </source>
</evidence>
<keyword evidence="2" id="KW-1133">Transmembrane helix</keyword>
<evidence type="ECO:0000256" key="1">
    <source>
        <dbReference type="SAM" id="MobiDB-lite"/>
    </source>
</evidence>
<evidence type="ECO:0000313" key="4">
    <source>
        <dbReference type="Proteomes" id="UP000011761"/>
    </source>
</evidence>
<dbReference type="InterPro" id="IPR013862">
    <property type="entry name" value="Kei1"/>
</dbReference>
<dbReference type="eggNOG" id="ENOG502QT2Z">
    <property type="taxonomic scope" value="Eukaryota"/>
</dbReference>
<dbReference type="GeneID" id="19111033"/>
<dbReference type="Pfam" id="PF08552">
    <property type="entry name" value="Kei1"/>
    <property type="match status" value="1"/>
</dbReference>
<evidence type="ECO:0008006" key="5">
    <source>
        <dbReference type="Google" id="ProtNLM"/>
    </source>
</evidence>
<dbReference type="PANTHER" id="PTHR28077">
    <property type="entry name" value="INOSITOL PHOSPHORYLCERAMIDE SYNTHASE REGULATORY SUBUNIT KEI1"/>
    <property type="match status" value="1"/>
</dbReference>
<evidence type="ECO:0000256" key="2">
    <source>
        <dbReference type="SAM" id="Phobius"/>
    </source>
</evidence>
<feature type="transmembrane region" description="Helical" evidence="2">
    <location>
        <begin position="25"/>
        <end position="46"/>
    </location>
</feature>
<feature type="region of interest" description="Disordered" evidence="1">
    <location>
        <begin position="244"/>
        <end position="268"/>
    </location>
</feature>
<dbReference type="STRING" id="717646.M2MJU9"/>
<dbReference type="PANTHER" id="PTHR28077:SF1">
    <property type="entry name" value="INOSITOL PHOSPHORYLCERAMIDE SYNTHASE REGULATORY SUBUNIT KEI1"/>
    <property type="match status" value="1"/>
</dbReference>
<proteinExistence type="predicted"/>
<dbReference type="RefSeq" id="XP_007681120.1">
    <property type="nucleotide sequence ID" value="XM_007682930.1"/>
</dbReference>
<feature type="transmembrane region" description="Helical" evidence="2">
    <location>
        <begin position="58"/>
        <end position="77"/>
    </location>
</feature>
<sequence>MAPISHFPHPRSFLNLIPLRPATSFLLLALAINKVTGLYGILALFTGYHLNFLQLSHYIYNLVILVLVCYLSSAIRAPRHDGSGNHVNGVVKTLALAWVYVVDAVVSSVYTLLFASGWFVLLARQMGQETIAGAVGDGLGMGMMNDKAGFTNPQYNNVSKVEIVATPAPSMMAGQQATAYASTANNTSSAGTLGEAVFQSGSMMSLTILVLLWVVRIYACLIVLSFARSILRSYIVRCSASAGYSQSQSQDPSMGANPFQPASGRAESEGWRGKLGRVMLRWPSERYWLGRDESENEWARQTSSRLEGAKGMKLQVPSEGVGERERRARSGTGPPMSAVAKGHS</sequence>
<accession>M2MJU9</accession>
<dbReference type="HOGENOM" id="CLU_047267_0_0_1"/>
<dbReference type="KEGG" id="bcom:BAUCODRAFT_298478"/>
<dbReference type="Proteomes" id="UP000011761">
    <property type="component" value="Unassembled WGS sequence"/>
</dbReference>
<dbReference type="GO" id="GO:0000139">
    <property type="term" value="C:Golgi membrane"/>
    <property type="evidence" value="ECO:0007669"/>
    <property type="project" value="TreeGrafter"/>
</dbReference>